<comment type="cofactor">
    <cofactor evidence="5">
        <name>Fe(2+)</name>
        <dbReference type="ChEBI" id="CHEBI:29033"/>
    </cofactor>
    <text evidence="5">Binds 1 Fe(2+) ion per subunit.</text>
</comment>
<dbReference type="GO" id="GO:0035516">
    <property type="term" value="F:broad specificity oxidative DNA demethylase activity"/>
    <property type="evidence" value="ECO:0007669"/>
    <property type="project" value="TreeGrafter"/>
</dbReference>
<proteinExistence type="predicted"/>
<dbReference type="GeneID" id="107263959"/>
<dbReference type="RefSeq" id="XP_024937340.1">
    <property type="nucleotide sequence ID" value="XM_025081572.1"/>
</dbReference>
<evidence type="ECO:0000256" key="4">
    <source>
        <dbReference type="ARBA" id="ARBA00023004"/>
    </source>
</evidence>
<keyword evidence="3" id="KW-0560">Oxidoreductase</keyword>
<keyword evidence="4 5" id="KW-0408">Iron</keyword>
<dbReference type="Pfam" id="PF13532">
    <property type="entry name" value="2OG-FeII_Oxy_2"/>
    <property type="match status" value="1"/>
</dbReference>
<sequence length="308" mass="35481">MFKDSFKYYKSRNPPPDLKDVVDFSIPDLNKVRIITTQCVENQQGDKLGLKPIKEWRVYELIDVPGLIFIENPFTEIGQQYWILKCLKDYSKKPNKLNLDIHNVLNDNESWWDITFGNPEKGKNLLSKLRWTTLGYHHNWDTKKYSEDLKTQMPLEIVKLMDILADAIGFQGFKAEAAIINYYRMNSTLAGHTDHSEINIDAPLFSISFGQTAIFLIGGLTQEEPAVAMYLRSGDIVVMSEGSRLRYHGVPKILPTIIKPWETNNASESNTSISKNVDHWKKAKMYISEARINMNIRQVLKSGQMTLY</sequence>
<dbReference type="InterPro" id="IPR005123">
    <property type="entry name" value="Oxoglu/Fe-dep_dioxygenase_dom"/>
</dbReference>
<keyword evidence="1 5" id="KW-0479">Metal-binding</keyword>
<evidence type="ECO:0000256" key="2">
    <source>
        <dbReference type="ARBA" id="ARBA00022964"/>
    </source>
</evidence>
<feature type="binding site" evidence="5">
    <location>
        <position position="192"/>
    </location>
    <ligand>
        <name>Fe cation</name>
        <dbReference type="ChEBI" id="CHEBI:24875"/>
        <note>catalytic</note>
    </ligand>
</feature>
<protein>
    <submittedName>
        <fullName evidence="8">Nucleic acid dioxygenase ALKBH1</fullName>
    </submittedName>
</protein>
<dbReference type="Gene3D" id="2.60.120.590">
    <property type="entry name" value="Alpha-ketoglutarate-dependent dioxygenase AlkB-like"/>
    <property type="match status" value="1"/>
</dbReference>
<organism evidence="7 8">
    <name type="scientific">Cephus cinctus</name>
    <name type="common">Wheat stem sawfly</name>
    <dbReference type="NCBI Taxonomy" id="211228"/>
    <lineage>
        <taxon>Eukaryota</taxon>
        <taxon>Metazoa</taxon>
        <taxon>Ecdysozoa</taxon>
        <taxon>Arthropoda</taxon>
        <taxon>Hexapoda</taxon>
        <taxon>Insecta</taxon>
        <taxon>Pterygota</taxon>
        <taxon>Neoptera</taxon>
        <taxon>Endopterygota</taxon>
        <taxon>Hymenoptera</taxon>
        <taxon>Cephoidea</taxon>
        <taxon>Cephidae</taxon>
        <taxon>Cephus</taxon>
    </lineage>
</organism>
<dbReference type="SUPFAM" id="SSF51197">
    <property type="entry name" value="Clavaminate synthase-like"/>
    <property type="match status" value="1"/>
</dbReference>
<dbReference type="AlphaFoldDB" id="A0AAJ7VXY7"/>
<dbReference type="InterPro" id="IPR027450">
    <property type="entry name" value="AlkB-like"/>
</dbReference>
<dbReference type="GO" id="GO:0008198">
    <property type="term" value="F:ferrous iron binding"/>
    <property type="evidence" value="ECO:0007669"/>
    <property type="project" value="TreeGrafter"/>
</dbReference>
<dbReference type="InterPro" id="IPR037151">
    <property type="entry name" value="AlkB-like_sf"/>
</dbReference>
<evidence type="ECO:0000313" key="8">
    <source>
        <dbReference type="RefSeq" id="XP_024937340.1"/>
    </source>
</evidence>
<evidence type="ECO:0000256" key="5">
    <source>
        <dbReference type="PIRSR" id="PIRSR604574-2"/>
    </source>
</evidence>
<dbReference type="InterPro" id="IPR004574">
    <property type="entry name" value="Alkb"/>
</dbReference>
<dbReference type="GO" id="GO:0035515">
    <property type="term" value="F:oxidative RNA demethylase activity"/>
    <property type="evidence" value="ECO:0007669"/>
    <property type="project" value="TreeGrafter"/>
</dbReference>
<evidence type="ECO:0000259" key="6">
    <source>
        <dbReference type="PROSITE" id="PS51471"/>
    </source>
</evidence>
<keyword evidence="2 8" id="KW-0223">Dioxygenase</keyword>
<name>A0AAJ7VXY7_CEPCN</name>
<dbReference type="GO" id="GO:0005737">
    <property type="term" value="C:cytoplasm"/>
    <property type="evidence" value="ECO:0007669"/>
    <property type="project" value="TreeGrafter"/>
</dbReference>
<feature type="binding site" evidence="5">
    <location>
        <position position="194"/>
    </location>
    <ligand>
        <name>Fe cation</name>
        <dbReference type="ChEBI" id="CHEBI:24875"/>
        <note>catalytic</note>
    </ligand>
</feature>
<evidence type="ECO:0000256" key="3">
    <source>
        <dbReference type="ARBA" id="ARBA00023002"/>
    </source>
</evidence>
<dbReference type="PANTHER" id="PTHR16557">
    <property type="entry name" value="ALKYLATED DNA REPAIR PROTEIN ALKB-RELATED"/>
    <property type="match status" value="1"/>
</dbReference>
<evidence type="ECO:0000313" key="7">
    <source>
        <dbReference type="Proteomes" id="UP000694920"/>
    </source>
</evidence>
<gene>
    <name evidence="8" type="primary">LOC107263959</name>
</gene>
<feature type="domain" description="Fe2OG dioxygenase" evidence="6">
    <location>
        <begin position="174"/>
        <end position="300"/>
    </location>
</feature>
<dbReference type="CTD" id="2768870"/>
<dbReference type="KEGG" id="ccin:107263959"/>
<evidence type="ECO:0000256" key="1">
    <source>
        <dbReference type="ARBA" id="ARBA00022723"/>
    </source>
</evidence>
<dbReference type="PANTHER" id="PTHR16557:SF2">
    <property type="entry name" value="NUCLEIC ACID DIOXYGENASE ALKBH1"/>
    <property type="match status" value="1"/>
</dbReference>
<dbReference type="GO" id="GO:0035513">
    <property type="term" value="P:oxidative RNA demethylation"/>
    <property type="evidence" value="ECO:0007669"/>
    <property type="project" value="TreeGrafter"/>
</dbReference>
<keyword evidence="7" id="KW-1185">Reference proteome</keyword>
<dbReference type="GO" id="GO:0005634">
    <property type="term" value="C:nucleus"/>
    <property type="evidence" value="ECO:0007669"/>
    <property type="project" value="TreeGrafter"/>
</dbReference>
<feature type="binding site" evidence="5">
    <location>
        <position position="248"/>
    </location>
    <ligand>
        <name>Fe cation</name>
        <dbReference type="ChEBI" id="CHEBI:24875"/>
        <note>catalytic</note>
    </ligand>
</feature>
<accession>A0AAJ7VXY7</accession>
<reference evidence="8" key="1">
    <citation type="submission" date="2025-08" db="UniProtKB">
        <authorList>
            <consortium name="RefSeq"/>
        </authorList>
    </citation>
    <scope>IDENTIFICATION</scope>
</reference>
<dbReference type="PROSITE" id="PS51471">
    <property type="entry name" value="FE2OG_OXY"/>
    <property type="match status" value="1"/>
</dbReference>
<dbReference type="Proteomes" id="UP000694920">
    <property type="component" value="Unplaced"/>
</dbReference>